<sequence length="110" mass="11912">MTPSGASVAAAALTEYEGNHYLVVVDTQAKRIGVSTMTTNATNIISDFGNGLHVLDYRYMSDEAKNVVSSLGVQIEQETVHESYKMHSLVPAPTTQALVEAETPKEIIEE</sequence>
<protein>
    <submittedName>
        <fullName evidence="1">Uncharacterized protein</fullName>
    </submittedName>
</protein>
<evidence type="ECO:0000313" key="1">
    <source>
        <dbReference type="EMBL" id="GBP94417.1"/>
    </source>
</evidence>
<name>A0A4C2A682_EUMVA</name>
<keyword evidence="2" id="KW-1185">Reference proteome</keyword>
<evidence type="ECO:0000313" key="2">
    <source>
        <dbReference type="Proteomes" id="UP000299102"/>
    </source>
</evidence>
<gene>
    <name evidence="1" type="ORF">EVAR_68202_1</name>
</gene>
<dbReference type="AlphaFoldDB" id="A0A4C2A682"/>
<dbReference type="EMBL" id="BGZK01002502">
    <property type="protein sequence ID" value="GBP94417.1"/>
    <property type="molecule type" value="Genomic_DNA"/>
</dbReference>
<dbReference type="Proteomes" id="UP000299102">
    <property type="component" value="Unassembled WGS sequence"/>
</dbReference>
<proteinExistence type="predicted"/>
<reference evidence="1 2" key="1">
    <citation type="journal article" date="2019" name="Commun. Biol.">
        <title>The bagworm genome reveals a unique fibroin gene that provides high tensile strength.</title>
        <authorList>
            <person name="Kono N."/>
            <person name="Nakamura H."/>
            <person name="Ohtoshi R."/>
            <person name="Tomita M."/>
            <person name="Numata K."/>
            <person name="Arakawa K."/>
        </authorList>
    </citation>
    <scope>NUCLEOTIDE SEQUENCE [LARGE SCALE GENOMIC DNA]</scope>
</reference>
<accession>A0A4C2A682</accession>
<comment type="caution">
    <text evidence="1">The sequence shown here is derived from an EMBL/GenBank/DDBJ whole genome shotgun (WGS) entry which is preliminary data.</text>
</comment>
<organism evidence="1 2">
    <name type="scientific">Eumeta variegata</name>
    <name type="common">Bagworm moth</name>
    <name type="synonym">Eumeta japonica</name>
    <dbReference type="NCBI Taxonomy" id="151549"/>
    <lineage>
        <taxon>Eukaryota</taxon>
        <taxon>Metazoa</taxon>
        <taxon>Ecdysozoa</taxon>
        <taxon>Arthropoda</taxon>
        <taxon>Hexapoda</taxon>
        <taxon>Insecta</taxon>
        <taxon>Pterygota</taxon>
        <taxon>Neoptera</taxon>
        <taxon>Endopterygota</taxon>
        <taxon>Lepidoptera</taxon>
        <taxon>Glossata</taxon>
        <taxon>Ditrysia</taxon>
        <taxon>Tineoidea</taxon>
        <taxon>Psychidae</taxon>
        <taxon>Oiketicinae</taxon>
        <taxon>Eumeta</taxon>
    </lineage>
</organism>